<feature type="transmembrane region" description="Helical" evidence="3">
    <location>
        <begin position="205"/>
        <end position="223"/>
    </location>
</feature>
<dbReference type="AlphaFoldDB" id="A0A2N3LLY6"/>
<feature type="transmembrane region" description="Helical" evidence="3">
    <location>
        <begin position="32"/>
        <end position="50"/>
    </location>
</feature>
<keyword evidence="6" id="KW-1185">Reference proteome</keyword>
<proteinExistence type="inferred from homology"/>
<feature type="transmembrane region" description="Helical" evidence="3">
    <location>
        <begin position="172"/>
        <end position="193"/>
    </location>
</feature>
<evidence type="ECO:0000259" key="4">
    <source>
        <dbReference type="Pfam" id="PF01757"/>
    </source>
</evidence>
<feature type="transmembrane region" description="Helical" evidence="3">
    <location>
        <begin position="150"/>
        <end position="166"/>
    </location>
</feature>
<dbReference type="OrthoDB" id="6623990at2"/>
<evidence type="ECO:0000256" key="3">
    <source>
        <dbReference type="SAM" id="Phobius"/>
    </source>
</evidence>
<comment type="similarity">
    <text evidence="2">Belongs to the acyltransferase 3 family.</text>
</comment>
<dbReference type="InterPro" id="IPR052734">
    <property type="entry name" value="Nod_factor_acetyltransferase"/>
</dbReference>
<feature type="transmembrane region" description="Helical" evidence="3">
    <location>
        <begin position="310"/>
        <end position="327"/>
    </location>
</feature>
<feature type="transmembrane region" description="Helical" evidence="3">
    <location>
        <begin position="70"/>
        <end position="90"/>
    </location>
</feature>
<name>A0A2N3LLY6_9BACI</name>
<gene>
    <name evidence="5" type="ORF">CWO92_07970</name>
</gene>
<dbReference type="PANTHER" id="PTHR37312">
    <property type="entry name" value="MEMBRANE-BOUND ACYLTRANSFERASE YKRP-RELATED"/>
    <property type="match status" value="1"/>
</dbReference>
<reference evidence="5 6" key="1">
    <citation type="submission" date="2017-11" db="EMBL/GenBank/DDBJ databases">
        <title>Bacillus camelliae sp. nov., isolated from pu'er tea.</title>
        <authorList>
            <person name="Niu L."/>
        </authorList>
    </citation>
    <scope>NUCLEOTIDE SEQUENCE [LARGE SCALE GENOMIC DNA]</scope>
    <source>
        <strain evidence="5 6">7578-1</strain>
    </source>
</reference>
<dbReference type="RefSeq" id="WP_101353687.1">
    <property type="nucleotide sequence ID" value="NZ_PIQO01000004.1"/>
</dbReference>
<dbReference type="Pfam" id="PF01757">
    <property type="entry name" value="Acyl_transf_3"/>
    <property type="match status" value="1"/>
</dbReference>
<accession>A0A2N3LLY6</accession>
<feature type="transmembrane region" description="Helical" evidence="3">
    <location>
        <begin position="121"/>
        <end position="138"/>
    </location>
</feature>
<dbReference type="Proteomes" id="UP000233440">
    <property type="component" value="Unassembled WGS sequence"/>
</dbReference>
<dbReference type="GO" id="GO:0016747">
    <property type="term" value="F:acyltransferase activity, transferring groups other than amino-acyl groups"/>
    <property type="evidence" value="ECO:0007669"/>
    <property type="project" value="InterPro"/>
</dbReference>
<sequence length="351" mass="40722">MKKRLDWLDAGKGLGMLLVMLGHADIPIFLKTYIYTFHMPLFFFLSGYLFKMEKFSNLKVFFIKRTKSLIFPYLCFSFLAYLWFLVVYHYGEVDYNHDLFTPLIGTFIDIRKSIWTVHSGALWFVACLFCTELLFYLVTKFGRTNKRISFFLILLSVIGCIYNKMHGQPLPWGFDIALISVGFYGLGFFYKVYQDKLDRYLHFNTFIFFLIINVITGYVNYVFTGDRVDFYNSSLGNIFLFYVAAISGIGAFMTGIKHIKRSKALQYVGKNSLIYLALHQKIIFFLISVVMQKYILDYSNLVNIPVVKGILYTLIAAFISVPAVYIINHYMPFMLGKIGREKALNAHVNAS</sequence>
<feature type="transmembrane region" description="Helical" evidence="3">
    <location>
        <begin position="273"/>
        <end position="290"/>
    </location>
</feature>
<evidence type="ECO:0000313" key="5">
    <source>
        <dbReference type="EMBL" id="PKR85638.1"/>
    </source>
</evidence>
<keyword evidence="3" id="KW-0472">Membrane</keyword>
<dbReference type="EMBL" id="PIQO01000004">
    <property type="protein sequence ID" value="PKR85638.1"/>
    <property type="molecule type" value="Genomic_DNA"/>
</dbReference>
<evidence type="ECO:0000256" key="2">
    <source>
        <dbReference type="ARBA" id="ARBA00007400"/>
    </source>
</evidence>
<feature type="transmembrane region" description="Helical" evidence="3">
    <location>
        <begin position="235"/>
        <end position="253"/>
    </location>
</feature>
<evidence type="ECO:0000256" key="1">
    <source>
        <dbReference type="ARBA" id="ARBA00004370"/>
    </source>
</evidence>
<comment type="caution">
    <text evidence="5">The sequence shown here is derived from an EMBL/GenBank/DDBJ whole genome shotgun (WGS) entry which is preliminary data.</text>
</comment>
<protein>
    <recommendedName>
        <fullName evidence="4">Acyltransferase 3 domain-containing protein</fullName>
    </recommendedName>
</protein>
<keyword evidence="3" id="KW-0812">Transmembrane</keyword>
<dbReference type="PANTHER" id="PTHR37312:SF1">
    <property type="entry name" value="MEMBRANE-BOUND ACYLTRANSFERASE YKRP-RELATED"/>
    <property type="match status" value="1"/>
</dbReference>
<keyword evidence="3" id="KW-1133">Transmembrane helix</keyword>
<evidence type="ECO:0000313" key="6">
    <source>
        <dbReference type="Proteomes" id="UP000233440"/>
    </source>
</evidence>
<organism evidence="5 6">
    <name type="scientific">Heyndrickxia camelliae</name>
    <dbReference type="NCBI Taxonomy" id="1707093"/>
    <lineage>
        <taxon>Bacteria</taxon>
        <taxon>Bacillati</taxon>
        <taxon>Bacillota</taxon>
        <taxon>Bacilli</taxon>
        <taxon>Bacillales</taxon>
        <taxon>Bacillaceae</taxon>
        <taxon>Heyndrickxia</taxon>
    </lineage>
</organism>
<comment type="subcellular location">
    <subcellularLocation>
        <location evidence="1">Membrane</location>
    </subcellularLocation>
</comment>
<dbReference type="InterPro" id="IPR002656">
    <property type="entry name" value="Acyl_transf_3_dom"/>
</dbReference>
<feature type="domain" description="Acyltransferase 3" evidence="4">
    <location>
        <begin position="6"/>
        <end position="328"/>
    </location>
</feature>